<name>A0A8J3RJS2_9ACTN</name>
<dbReference type="Proteomes" id="UP000616724">
    <property type="component" value="Unassembled WGS sequence"/>
</dbReference>
<evidence type="ECO:0000313" key="3">
    <source>
        <dbReference type="Proteomes" id="UP000616724"/>
    </source>
</evidence>
<dbReference type="EMBL" id="BOOH01000014">
    <property type="protein sequence ID" value="GIH75102.1"/>
    <property type="molecule type" value="Genomic_DNA"/>
</dbReference>
<feature type="region of interest" description="Disordered" evidence="1">
    <location>
        <begin position="1"/>
        <end position="38"/>
    </location>
</feature>
<evidence type="ECO:0000256" key="1">
    <source>
        <dbReference type="SAM" id="MobiDB-lite"/>
    </source>
</evidence>
<reference evidence="2 3" key="1">
    <citation type="submission" date="2021-01" db="EMBL/GenBank/DDBJ databases">
        <title>Whole genome shotgun sequence of Planobispora longispora NBRC 13918.</title>
        <authorList>
            <person name="Komaki H."/>
            <person name="Tamura T."/>
        </authorList>
    </citation>
    <scope>NUCLEOTIDE SEQUENCE [LARGE SCALE GENOMIC DNA]</scope>
    <source>
        <strain evidence="2 3">NBRC 13918</strain>
    </source>
</reference>
<dbReference type="AlphaFoldDB" id="A0A8J3RJS2"/>
<accession>A0A8J3RJS2</accession>
<keyword evidence="3" id="KW-1185">Reference proteome</keyword>
<organism evidence="2 3">
    <name type="scientific">Planobispora longispora</name>
    <dbReference type="NCBI Taxonomy" id="28887"/>
    <lineage>
        <taxon>Bacteria</taxon>
        <taxon>Bacillati</taxon>
        <taxon>Actinomycetota</taxon>
        <taxon>Actinomycetes</taxon>
        <taxon>Streptosporangiales</taxon>
        <taxon>Streptosporangiaceae</taxon>
        <taxon>Planobispora</taxon>
    </lineage>
</organism>
<comment type="caution">
    <text evidence="2">The sequence shown here is derived from an EMBL/GenBank/DDBJ whole genome shotgun (WGS) entry which is preliminary data.</text>
</comment>
<protein>
    <submittedName>
        <fullName evidence="2">Uncharacterized protein</fullName>
    </submittedName>
</protein>
<gene>
    <name evidence="2" type="ORF">Plo01_15310</name>
</gene>
<sequence>MTRHSTTPMFVPSSERLDSAAGARSGAPAFPGRSRRPCTAVFPDGRPAASPFGDRVGVAFFVFFLARVTPPTLEPGA</sequence>
<evidence type="ECO:0000313" key="2">
    <source>
        <dbReference type="EMBL" id="GIH75102.1"/>
    </source>
</evidence>
<proteinExistence type="predicted"/>